<evidence type="ECO:0000313" key="2">
    <source>
        <dbReference type="EMBL" id="TBW40640.1"/>
    </source>
</evidence>
<dbReference type="EMBL" id="SJFN01000003">
    <property type="protein sequence ID" value="TBW40640.1"/>
    <property type="molecule type" value="Genomic_DNA"/>
</dbReference>
<dbReference type="InterPro" id="IPR019613">
    <property type="entry name" value="DUF4198"/>
</dbReference>
<keyword evidence="1" id="KW-0732">Signal</keyword>
<dbReference type="Proteomes" id="UP000292781">
    <property type="component" value="Unassembled WGS sequence"/>
</dbReference>
<sequence>MHRLPIAAALFALAASPAFAHFQEIIPSADVLSDGGKVSVDLIFTHPMERGPTMAMAKPKRVGAFAGGKTIDLLGTLKEKTIDGKSAWSFEQDLKTPGAVTYFVEPQPYWEPAEKKWIVHYAKVIVDGFASGEGWTAQVGLPVEIEPLTRPTGIWTGNLFRGIVRAAGQPVPFASVEIEWINDGSVQAPNEAFLTRVVRADQNGVFAETLPRAGWWGFAALVAGPTAAGPDGKPAATELGGLIWVKATDMGPAPTAAPAK</sequence>
<keyword evidence="3" id="KW-1185">Reference proteome</keyword>
<gene>
    <name evidence="2" type="ORF">EYW49_02615</name>
</gene>
<dbReference type="OrthoDB" id="9780723at2"/>
<dbReference type="RefSeq" id="WP_131305717.1">
    <property type="nucleotide sequence ID" value="NZ_SJFN01000003.1"/>
</dbReference>
<organism evidence="2 3">
    <name type="scientific">Siculibacillus lacustris</name>
    <dbReference type="NCBI Taxonomy" id="1549641"/>
    <lineage>
        <taxon>Bacteria</taxon>
        <taxon>Pseudomonadati</taxon>
        <taxon>Pseudomonadota</taxon>
        <taxon>Alphaproteobacteria</taxon>
        <taxon>Hyphomicrobiales</taxon>
        <taxon>Ancalomicrobiaceae</taxon>
        <taxon>Siculibacillus</taxon>
    </lineage>
</organism>
<comment type="caution">
    <text evidence="2">The sequence shown here is derived from an EMBL/GenBank/DDBJ whole genome shotgun (WGS) entry which is preliminary data.</text>
</comment>
<reference evidence="2 3" key="1">
    <citation type="submission" date="2019-02" db="EMBL/GenBank/DDBJ databases">
        <title>Siculibacillus lacustris gen. nov., sp. nov., a new rosette-forming bacterium isolated from a freshwater crater lake (Lake St. Ana, Romania).</title>
        <authorList>
            <person name="Felfoldi T."/>
            <person name="Marton Z."/>
            <person name="Szabo A."/>
            <person name="Mentes A."/>
            <person name="Boka K."/>
            <person name="Marialigeti K."/>
            <person name="Mathe I."/>
            <person name="Koncz M."/>
            <person name="Schumann P."/>
            <person name="Toth E."/>
        </authorList>
    </citation>
    <scope>NUCLEOTIDE SEQUENCE [LARGE SCALE GENOMIC DNA]</scope>
    <source>
        <strain evidence="2 3">SA-279</strain>
    </source>
</reference>
<name>A0A4Q9VWE3_9HYPH</name>
<proteinExistence type="predicted"/>
<protein>
    <submittedName>
        <fullName evidence="2">DUF4198 domain-containing protein</fullName>
    </submittedName>
</protein>
<evidence type="ECO:0000256" key="1">
    <source>
        <dbReference type="SAM" id="SignalP"/>
    </source>
</evidence>
<dbReference type="AlphaFoldDB" id="A0A4Q9VWE3"/>
<feature type="chain" id="PRO_5020194210" evidence="1">
    <location>
        <begin position="21"/>
        <end position="260"/>
    </location>
</feature>
<evidence type="ECO:0000313" key="3">
    <source>
        <dbReference type="Proteomes" id="UP000292781"/>
    </source>
</evidence>
<feature type="signal peptide" evidence="1">
    <location>
        <begin position="1"/>
        <end position="20"/>
    </location>
</feature>
<dbReference type="Pfam" id="PF10670">
    <property type="entry name" value="DUF4198"/>
    <property type="match status" value="1"/>
</dbReference>
<accession>A0A4Q9VWE3</accession>